<dbReference type="AlphaFoldDB" id="A0A2K4ZGN1"/>
<name>A0A2K4ZGN1_9FIRM</name>
<proteinExistence type="predicted"/>
<dbReference type="Proteomes" id="UP000236311">
    <property type="component" value="Unassembled WGS sequence"/>
</dbReference>
<evidence type="ECO:0000313" key="2">
    <source>
        <dbReference type="Proteomes" id="UP000236311"/>
    </source>
</evidence>
<keyword evidence="2" id="KW-1185">Reference proteome</keyword>
<accession>A0A2K4ZGN1</accession>
<dbReference type="EMBL" id="OFSM01000011">
    <property type="protein sequence ID" value="SOY29623.1"/>
    <property type="molecule type" value="Genomic_DNA"/>
</dbReference>
<protein>
    <submittedName>
        <fullName evidence="1">Uncharacterized protein</fullName>
    </submittedName>
</protein>
<dbReference type="RefSeq" id="WP_103239725.1">
    <property type="nucleotide sequence ID" value="NZ_CANRXC010000006.1"/>
</dbReference>
<dbReference type="OrthoDB" id="1957242at2"/>
<sequence>MENDTRPVWMTDPLVKDIPEKKLKFVEDLFAKGHGKSQKEMMAFALPMLKKAKQENLTFTPQEMNAAIAAIRKHSSSDELKQIDKILEKSRNAGSASEPPKTDQ</sequence>
<evidence type="ECO:0000313" key="1">
    <source>
        <dbReference type="EMBL" id="SOY29623.1"/>
    </source>
</evidence>
<reference evidence="1 2" key="1">
    <citation type="submission" date="2018-01" db="EMBL/GenBank/DDBJ databases">
        <authorList>
            <person name="Gaut B.S."/>
            <person name="Morton B.R."/>
            <person name="Clegg M.T."/>
            <person name="Duvall M.R."/>
        </authorList>
    </citation>
    <scope>NUCLEOTIDE SEQUENCE [LARGE SCALE GENOMIC DNA]</scope>
    <source>
        <strain evidence="1">GP69</strain>
    </source>
</reference>
<organism evidence="1 2">
    <name type="scientific">Acetatifactor muris</name>
    <dbReference type="NCBI Taxonomy" id="879566"/>
    <lineage>
        <taxon>Bacteria</taxon>
        <taxon>Bacillati</taxon>
        <taxon>Bacillota</taxon>
        <taxon>Clostridia</taxon>
        <taxon>Lachnospirales</taxon>
        <taxon>Lachnospiraceae</taxon>
        <taxon>Acetatifactor</taxon>
    </lineage>
</organism>
<gene>
    <name evidence="1" type="ORF">AMURIS_02344</name>
</gene>